<dbReference type="GO" id="GO:0005524">
    <property type="term" value="F:ATP binding"/>
    <property type="evidence" value="ECO:0007669"/>
    <property type="project" value="UniProtKB-KW"/>
</dbReference>
<dbReference type="Proteomes" id="UP000002939">
    <property type="component" value="Unassembled WGS sequence"/>
</dbReference>
<organism evidence="8 9">
    <name type="scientific">Granulicatella elegans ATCC 700633</name>
    <dbReference type="NCBI Taxonomy" id="626369"/>
    <lineage>
        <taxon>Bacteria</taxon>
        <taxon>Bacillati</taxon>
        <taxon>Bacillota</taxon>
        <taxon>Bacilli</taxon>
        <taxon>Lactobacillales</taxon>
        <taxon>Carnobacteriaceae</taxon>
        <taxon>Granulicatella</taxon>
    </lineage>
</organism>
<dbReference type="Pfam" id="PF00005">
    <property type="entry name" value="ABC_tran"/>
    <property type="match status" value="1"/>
</dbReference>
<proteinExistence type="predicted"/>
<evidence type="ECO:0000313" key="9">
    <source>
        <dbReference type="Proteomes" id="UP000002939"/>
    </source>
</evidence>
<dbReference type="InterPro" id="IPR003439">
    <property type="entry name" value="ABC_transporter-like_ATP-bd"/>
</dbReference>
<evidence type="ECO:0000313" key="8">
    <source>
        <dbReference type="EMBL" id="EEW93916.1"/>
    </source>
</evidence>
<dbReference type="SMART" id="SM00382">
    <property type="entry name" value="AAA"/>
    <property type="match status" value="1"/>
</dbReference>
<dbReference type="PROSITE" id="PS00211">
    <property type="entry name" value="ABC_TRANSPORTER_1"/>
    <property type="match status" value="1"/>
</dbReference>
<gene>
    <name evidence="8" type="ORF">HMPREF0446_00798</name>
</gene>
<sequence length="261" mass="29466">MDIRIENVHKTFYPNTNRSHDALIDINLTIHKGDFITIVGGNGAGKSTFLNAISGSFPLDKGHIYMGEAAVEHTAEYERAKYISRVYQNPLQGTAPRMTVAQNLSLALRRGLKRGLKKGYTAEELEQFKALLTPLQLGLEERLDAEIGLLSGGQRQAVSLLMATLRTPELLLLDEHTAALDPKTQRKIMQLTKEIIEEKELTALMITHNLSDALRYGNRLMMMHRGKIIQVFEKEEKEALTEEKLYQLMAELDEADFNQES</sequence>
<dbReference type="InterPro" id="IPR050166">
    <property type="entry name" value="ABC_transporter_ATP-bind"/>
</dbReference>
<evidence type="ECO:0000256" key="1">
    <source>
        <dbReference type="ARBA" id="ARBA00004202"/>
    </source>
</evidence>
<dbReference type="AlphaFoldDB" id="D0BLG3"/>
<dbReference type="InterPro" id="IPR017871">
    <property type="entry name" value="ABC_transporter-like_CS"/>
</dbReference>
<comment type="subcellular location">
    <subcellularLocation>
        <location evidence="1">Cell membrane</location>
        <topology evidence="1">Peripheral membrane protein</topology>
    </subcellularLocation>
</comment>
<keyword evidence="9" id="KW-1185">Reference proteome</keyword>
<keyword evidence="4" id="KW-0547">Nucleotide-binding</keyword>
<reference evidence="8" key="1">
    <citation type="submission" date="2009-09" db="EMBL/GenBank/DDBJ databases">
        <authorList>
            <consortium name="The Broad Institute Genome Sequencing Platform"/>
            <person name="Ward D."/>
            <person name="Feldgarden M."/>
            <person name="Earl A."/>
            <person name="Young S.K."/>
            <person name="Zeng Q."/>
            <person name="Koehrsen M."/>
            <person name="Alvarado L."/>
            <person name="Berlin A."/>
            <person name="Bochicchio J."/>
            <person name="Borenstein D."/>
            <person name="Chapman S.B."/>
            <person name="Chen Z."/>
            <person name="Engels R."/>
            <person name="Freedman E."/>
            <person name="Gellesch M."/>
            <person name="Goldberg J."/>
            <person name="Griggs A."/>
            <person name="Gujja S."/>
            <person name="Heilman E."/>
            <person name="Heiman D."/>
            <person name="Hepburn T."/>
            <person name="Howarth C."/>
            <person name="Jen D."/>
            <person name="Larson L."/>
            <person name="Lewis B."/>
            <person name="Mehta T."/>
            <person name="Park D."/>
            <person name="Pearson M."/>
            <person name="Roberts A."/>
            <person name="Saif S."/>
            <person name="Shea T."/>
            <person name="Shenoy N."/>
            <person name="Sisk P."/>
            <person name="Stolte C."/>
            <person name="Sykes S."/>
            <person name="Thomson T."/>
            <person name="Walk T."/>
            <person name="White J."/>
            <person name="Yandava C."/>
            <person name="Sibley C.D."/>
            <person name="Field T.R."/>
            <person name="Grinwis M."/>
            <person name="Eshaghurshan C.S."/>
            <person name="Surette M.G."/>
            <person name="Haas B."/>
            <person name="Nusbaum C."/>
            <person name="Birren B."/>
        </authorList>
    </citation>
    <scope>NUCLEOTIDE SEQUENCE [LARGE SCALE GENOMIC DNA]</scope>
    <source>
        <strain evidence="8">ATCC 700633</strain>
    </source>
</reference>
<accession>D0BLG3</accession>
<evidence type="ECO:0000256" key="5">
    <source>
        <dbReference type="ARBA" id="ARBA00022840"/>
    </source>
</evidence>
<dbReference type="InterPro" id="IPR003593">
    <property type="entry name" value="AAA+_ATPase"/>
</dbReference>
<dbReference type="SUPFAM" id="SSF52540">
    <property type="entry name" value="P-loop containing nucleoside triphosphate hydrolases"/>
    <property type="match status" value="1"/>
</dbReference>
<dbReference type="InterPro" id="IPR027417">
    <property type="entry name" value="P-loop_NTPase"/>
</dbReference>
<dbReference type="Gene3D" id="3.40.50.300">
    <property type="entry name" value="P-loop containing nucleotide triphosphate hydrolases"/>
    <property type="match status" value="1"/>
</dbReference>
<keyword evidence="6" id="KW-0472">Membrane</keyword>
<dbReference type="GO" id="GO:0016887">
    <property type="term" value="F:ATP hydrolysis activity"/>
    <property type="evidence" value="ECO:0007669"/>
    <property type="project" value="InterPro"/>
</dbReference>
<keyword evidence="3" id="KW-1003">Cell membrane</keyword>
<dbReference type="EMBL" id="ACRF02000007">
    <property type="protein sequence ID" value="EEW93916.1"/>
    <property type="molecule type" value="Genomic_DNA"/>
</dbReference>
<evidence type="ECO:0000256" key="4">
    <source>
        <dbReference type="ARBA" id="ARBA00022741"/>
    </source>
</evidence>
<evidence type="ECO:0000256" key="6">
    <source>
        <dbReference type="ARBA" id="ARBA00023136"/>
    </source>
</evidence>
<comment type="caution">
    <text evidence="8">The sequence shown here is derived from an EMBL/GenBank/DDBJ whole genome shotgun (WGS) entry which is preliminary data.</text>
</comment>
<evidence type="ECO:0000256" key="3">
    <source>
        <dbReference type="ARBA" id="ARBA00022475"/>
    </source>
</evidence>
<dbReference type="eggNOG" id="COG1101">
    <property type="taxonomic scope" value="Bacteria"/>
</dbReference>
<dbReference type="PROSITE" id="PS50893">
    <property type="entry name" value="ABC_TRANSPORTER_2"/>
    <property type="match status" value="1"/>
</dbReference>
<dbReference type="PANTHER" id="PTHR42788:SF7">
    <property type="entry name" value="NITRATE ABC TRANSPORTER ATP-BINDING PROTEIN"/>
    <property type="match status" value="1"/>
</dbReference>
<dbReference type="PANTHER" id="PTHR42788">
    <property type="entry name" value="TAURINE IMPORT ATP-BINDING PROTEIN-RELATED"/>
    <property type="match status" value="1"/>
</dbReference>
<dbReference type="OrthoDB" id="9776369at2"/>
<keyword evidence="2" id="KW-0813">Transport</keyword>
<dbReference type="GO" id="GO:0005886">
    <property type="term" value="C:plasma membrane"/>
    <property type="evidence" value="ECO:0007669"/>
    <property type="project" value="UniProtKB-SubCell"/>
</dbReference>
<dbReference type="RefSeq" id="WP_006703071.1">
    <property type="nucleotide sequence ID" value="NZ_KI391971.1"/>
</dbReference>
<evidence type="ECO:0000259" key="7">
    <source>
        <dbReference type="PROSITE" id="PS50893"/>
    </source>
</evidence>
<keyword evidence="5" id="KW-0067">ATP-binding</keyword>
<feature type="domain" description="ABC transporter" evidence="7">
    <location>
        <begin position="3"/>
        <end position="250"/>
    </location>
</feature>
<protein>
    <recommendedName>
        <fullName evidence="7">ABC transporter domain-containing protein</fullName>
    </recommendedName>
</protein>
<dbReference type="STRING" id="626369.HMPREF0446_00798"/>
<name>D0BLG3_9LACT</name>
<evidence type="ECO:0000256" key="2">
    <source>
        <dbReference type="ARBA" id="ARBA00022448"/>
    </source>
</evidence>
<dbReference type="HOGENOM" id="CLU_000604_1_22_9"/>
<reference evidence="8" key="2">
    <citation type="submission" date="2011-10" db="EMBL/GenBank/DDBJ databases">
        <title>The Genome Sequence of Granulicatella elegans ATCC 700633.</title>
        <authorList>
            <consortium name="The Broad Institute Genome Sequencing Platform"/>
            <consortium name="The Broad Institute Genome Sequencing Center for Infectious Disease"/>
            <person name="Earl A."/>
            <person name="Ward D."/>
            <person name="Feldgarden M."/>
            <person name="Gevers D."/>
            <person name="Sibley C.D."/>
            <person name="Field T.R."/>
            <person name="Grinwis M."/>
            <person name="Eshaghurshan C.S."/>
            <person name="Surette M.G."/>
            <person name="Young S.K."/>
            <person name="Zeng Q."/>
            <person name="Gargeya S."/>
            <person name="Fitzgerald M."/>
            <person name="Haas B."/>
            <person name="Abouelleil A."/>
            <person name="Alvarado L."/>
            <person name="Arachchi H.M."/>
            <person name="Berlin A."/>
            <person name="Brown A."/>
            <person name="Chapman S.B."/>
            <person name="Chen Z."/>
            <person name="Dunbar C."/>
            <person name="Freedman E."/>
            <person name="Gearin G."/>
            <person name="Goldberg J."/>
            <person name="Griggs A."/>
            <person name="Gujja S."/>
            <person name="Heiman D."/>
            <person name="Howarth C."/>
            <person name="Larson L."/>
            <person name="Lui A."/>
            <person name="MacDonald P.J.P."/>
            <person name="Montmayeur A."/>
            <person name="Murphy C."/>
            <person name="Neiman D."/>
            <person name="Pearson M."/>
            <person name="Priest M."/>
            <person name="Roberts A."/>
            <person name="Saif S."/>
            <person name="Shea T."/>
            <person name="Shenoy N."/>
            <person name="Sisk P."/>
            <person name="Stolte C."/>
            <person name="Sykes S."/>
            <person name="Wortman J."/>
            <person name="Nusbaum C."/>
            <person name="Birren B."/>
        </authorList>
    </citation>
    <scope>NUCLEOTIDE SEQUENCE [LARGE SCALE GENOMIC DNA]</scope>
    <source>
        <strain evidence="8">ATCC 700633</strain>
    </source>
</reference>